<keyword evidence="9 14" id="KW-0012">Acyltransferase</keyword>
<protein>
    <recommendedName>
        <fullName evidence="4">diacylglycerol O-acyltransferase</fullName>
        <ecNumber evidence="4">2.3.1.20</ecNumber>
    </recommendedName>
</protein>
<feature type="region of interest" description="Disordered" evidence="11">
    <location>
        <begin position="217"/>
        <end position="237"/>
    </location>
</feature>
<dbReference type="GO" id="GO:0006071">
    <property type="term" value="P:glycerol metabolic process"/>
    <property type="evidence" value="ECO:0007669"/>
    <property type="project" value="UniProtKB-KW"/>
</dbReference>
<comment type="caution">
    <text evidence="14">The sequence shown here is derived from an EMBL/GenBank/DDBJ whole genome shotgun (WGS) entry which is preliminary data.</text>
</comment>
<feature type="domain" description="O-acyltransferase WSD1 C-terminal" evidence="13">
    <location>
        <begin position="308"/>
        <end position="453"/>
    </location>
</feature>
<name>A0A4R7PEC3_9GAMM</name>
<evidence type="ECO:0000259" key="12">
    <source>
        <dbReference type="Pfam" id="PF03007"/>
    </source>
</evidence>
<evidence type="ECO:0000256" key="6">
    <source>
        <dbReference type="ARBA" id="ARBA00022679"/>
    </source>
</evidence>
<dbReference type="OrthoDB" id="9810950at2"/>
<gene>
    <name evidence="14" type="ORF">DFR24_1952</name>
</gene>
<dbReference type="AlphaFoldDB" id="A0A4R7PEC3"/>
<keyword evidence="7" id="KW-0319">Glycerol metabolism</keyword>
<keyword evidence="5" id="KW-0444">Lipid biosynthesis</keyword>
<organism evidence="14 15">
    <name type="scientific">Panacagrimonas perspica</name>
    <dbReference type="NCBI Taxonomy" id="381431"/>
    <lineage>
        <taxon>Bacteria</taxon>
        <taxon>Pseudomonadati</taxon>
        <taxon>Pseudomonadota</taxon>
        <taxon>Gammaproteobacteria</taxon>
        <taxon>Nevskiales</taxon>
        <taxon>Nevskiaceae</taxon>
        <taxon>Panacagrimonas</taxon>
    </lineage>
</organism>
<dbReference type="UniPathway" id="UPA00282"/>
<keyword evidence="8" id="KW-0443">Lipid metabolism</keyword>
<evidence type="ECO:0000313" key="15">
    <source>
        <dbReference type="Proteomes" id="UP000295341"/>
    </source>
</evidence>
<evidence type="ECO:0000256" key="5">
    <source>
        <dbReference type="ARBA" id="ARBA00022516"/>
    </source>
</evidence>
<comment type="pathway">
    <text evidence="2">Lipid metabolism.</text>
</comment>
<dbReference type="NCBIfam" id="TIGR02946">
    <property type="entry name" value="acyl_WS_DGAT"/>
    <property type="match status" value="1"/>
</dbReference>
<dbReference type="GO" id="GO:0071731">
    <property type="term" value="P:response to nitric oxide"/>
    <property type="evidence" value="ECO:0007669"/>
    <property type="project" value="TreeGrafter"/>
</dbReference>
<dbReference type="Pfam" id="PF06974">
    <property type="entry name" value="WS_DGAT_C"/>
    <property type="match status" value="1"/>
</dbReference>
<evidence type="ECO:0000256" key="3">
    <source>
        <dbReference type="ARBA" id="ARBA00009587"/>
    </source>
</evidence>
<dbReference type="SUPFAM" id="SSF52777">
    <property type="entry name" value="CoA-dependent acyltransferases"/>
    <property type="match status" value="1"/>
</dbReference>
<dbReference type="InterPro" id="IPR009721">
    <property type="entry name" value="O-acyltransferase_WSD1_C"/>
</dbReference>
<dbReference type="RefSeq" id="WP_133881044.1">
    <property type="nucleotide sequence ID" value="NZ_MWIN01000001.1"/>
</dbReference>
<comment type="pathway">
    <text evidence="1">Glycerolipid metabolism; triacylglycerol biosynthesis.</text>
</comment>
<evidence type="ECO:0000256" key="10">
    <source>
        <dbReference type="ARBA" id="ARBA00048109"/>
    </source>
</evidence>
<reference evidence="14 15" key="1">
    <citation type="submission" date="2019-03" db="EMBL/GenBank/DDBJ databases">
        <title>Genomic Encyclopedia of Type Strains, Phase IV (KMG-IV): sequencing the most valuable type-strain genomes for metagenomic binning, comparative biology and taxonomic classification.</title>
        <authorList>
            <person name="Goeker M."/>
        </authorList>
    </citation>
    <scope>NUCLEOTIDE SEQUENCE [LARGE SCALE GENOMIC DNA]</scope>
    <source>
        <strain evidence="14 15">DSM 26377</strain>
    </source>
</reference>
<evidence type="ECO:0000256" key="2">
    <source>
        <dbReference type="ARBA" id="ARBA00005189"/>
    </source>
</evidence>
<evidence type="ECO:0000256" key="9">
    <source>
        <dbReference type="ARBA" id="ARBA00023315"/>
    </source>
</evidence>
<dbReference type="GO" id="GO:0019432">
    <property type="term" value="P:triglyceride biosynthetic process"/>
    <property type="evidence" value="ECO:0007669"/>
    <property type="project" value="UniProtKB-UniPathway"/>
</dbReference>
<dbReference type="GO" id="GO:0004144">
    <property type="term" value="F:diacylglycerol O-acyltransferase activity"/>
    <property type="evidence" value="ECO:0007669"/>
    <property type="project" value="UniProtKB-EC"/>
</dbReference>
<dbReference type="GO" id="GO:0051701">
    <property type="term" value="P:biological process involved in interaction with host"/>
    <property type="evidence" value="ECO:0007669"/>
    <property type="project" value="TreeGrafter"/>
</dbReference>
<sequence>MNRLGPIDAAFITLETPRTPMNIGALLTFRLPDKAPRDYLRQLFQALREQAVITPPFNYKLVQKRFARVAPAWETVANLDIDYHLRHSSLPWPGGERELGVLVARLHSNAIDLARPPWEMHLIEGLERRRFAIYFKAHHAAWDGIGALGMVKTWLSPSPSMRNAIAPWALPPGVEGRGKEVAQMGNVLRRTLELAGDQLRSAGELARTLRKMTNRAENPEGGAYSALETPRTPFNVPITPQRRLATQLYELSRFKAIGDATGAPINDICLVICAAAARRYLRELNALPDKPLIASMPVGLARADGKAGNAVAGLVCPLPTMHDDLLRGLGDVGAVTRRGKEQLRAMSPSALQQFTLLGMSPLILGQMTGLAAKAPPIFNFVVSNVVASKQRLYLNGAELEAMYPISVLFDGYALNVTVVGYADRLSIGFTGCRDALPSLQRLAVYTGDALVALEQSVGIKTAVRRRAAQGHRKGA</sequence>
<evidence type="ECO:0000259" key="13">
    <source>
        <dbReference type="Pfam" id="PF06974"/>
    </source>
</evidence>
<feature type="domain" description="O-acyltransferase WSD1-like N-terminal" evidence="12">
    <location>
        <begin position="4"/>
        <end position="268"/>
    </location>
</feature>
<evidence type="ECO:0000256" key="7">
    <source>
        <dbReference type="ARBA" id="ARBA00022798"/>
    </source>
</evidence>
<dbReference type="EC" id="2.3.1.20" evidence="4"/>
<dbReference type="GO" id="GO:0001666">
    <property type="term" value="P:response to hypoxia"/>
    <property type="evidence" value="ECO:0007669"/>
    <property type="project" value="TreeGrafter"/>
</dbReference>
<evidence type="ECO:0000256" key="1">
    <source>
        <dbReference type="ARBA" id="ARBA00004771"/>
    </source>
</evidence>
<evidence type="ECO:0000256" key="8">
    <source>
        <dbReference type="ARBA" id="ARBA00023098"/>
    </source>
</evidence>
<dbReference type="InterPro" id="IPR004255">
    <property type="entry name" value="O-acyltransferase_WSD1_N"/>
</dbReference>
<keyword evidence="6 14" id="KW-0808">Transferase</keyword>
<evidence type="ECO:0000256" key="4">
    <source>
        <dbReference type="ARBA" id="ARBA00013244"/>
    </source>
</evidence>
<dbReference type="InterPro" id="IPR014292">
    <property type="entry name" value="Acyl_transf_WS/DGAT"/>
</dbReference>
<dbReference type="InterPro" id="IPR045034">
    <property type="entry name" value="O-acyltransferase_WSD1-like"/>
</dbReference>
<comment type="similarity">
    <text evidence="3">Belongs to the long-chain O-acyltransferase family.</text>
</comment>
<evidence type="ECO:0000313" key="14">
    <source>
        <dbReference type="EMBL" id="TDU32554.1"/>
    </source>
</evidence>
<dbReference type="GO" id="GO:0005886">
    <property type="term" value="C:plasma membrane"/>
    <property type="evidence" value="ECO:0007669"/>
    <property type="project" value="TreeGrafter"/>
</dbReference>
<evidence type="ECO:0000256" key="11">
    <source>
        <dbReference type="SAM" id="MobiDB-lite"/>
    </source>
</evidence>
<dbReference type="EMBL" id="SOBT01000008">
    <property type="protein sequence ID" value="TDU32554.1"/>
    <property type="molecule type" value="Genomic_DNA"/>
</dbReference>
<accession>A0A4R7PEC3</accession>
<dbReference type="Proteomes" id="UP000295341">
    <property type="component" value="Unassembled WGS sequence"/>
</dbReference>
<proteinExistence type="inferred from homology"/>
<dbReference type="Pfam" id="PF03007">
    <property type="entry name" value="WS_DGAT_cat"/>
    <property type="match status" value="1"/>
</dbReference>
<dbReference type="PANTHER" id="PTHR31650">
    <property type="entry name" value="O-ACYLTRANSFERASE (WSD1-LIKE) FAMILY PROTEIN"/>
    <property type="match status" value="1"/>
</dbReference>
<keyword evidence="15" id="KW-1185">Reference proteome</keyword>
<comment type="catalytic activity">
    <reaction evidence="10">
        <text>an acyl-CoA + a 1,2-diacyl-sn-glycerol = a triacyl-sn-glycerol + CoA</text>
        <dbReference type="Rhea" id="RHEA:10868"/>
        <dbReference type="ChEBI" id="CHEBI:17815"/>
        <dbReference type="ChEBI" id="CHEBI:57287"/>
        <dbReference type="ChEBI" id="CHEBI:58342"/>
        <dbReference type="ChEBI" id="CHEBI:64615"/>
        <dbReference type="EC" id="2.3.1.20"/>
    </reaction>
</comment>
<dbReference type="PANTHER" id="PTHR31650:SF1">
    <property type="entry name" value="WAX ESTER SYNTHASE_DIACYLGLYCEROL ACYLTRANSFERASE 4-RELATED"/>
    <property type="match status" value="1"/>
</dbReference>